<dbReference type="Gene3D" id="3.40.190.10">
    <property type="entry name" value="Periplasmic binding protein-like II"/>
    <property type="match status" value="2"/>
</dbReference>
<dbReference type="PRINTS" id="PR00039">
    <property type="entry name" value="HTHLYSR"/>
</dbReference>
<keyword evidence="4" id="KW-0804">Transcription</keyword>
<dbReference type="SUPFAM" id="SSF46785">
    <property type="entry name" value="Winged helix' DNA-binding domain"/>
    <property type="match status" value="1"/>
</dbReference>
<comment type="similarity">
    <text evidence="1">Belongs to the LysR transcriptional regulatory family.</text>
</comment>
<feature type="domain" description="HTH lysR-type" evidence="5">
    <location>
        <begin position="1"/>
        <end position="58"/>
    </location>
</feature>
<dbReference type="PROSITE" id="PS50931">
    <property type="entry name" value="HTH_LYSR"/>
    <property type="match status" value="1"/>
</dbReference>
<dbReference type="Pfam" id="PF03466">
    <property type="entry name" value="LysR_substrate"/>
    <property type="match status" value="1"/>
</dbReference>
<dbReference type="InterPro" id="IPR036390">
    <property type="entry name" value="WH_DNA-bd_sf"/>
</dbReference>
<keyword evidence="2" id="KW-0805">Transcription regulation</keyword>
<dbReference type="Gene3D" id="1.10.10.10">
    <property type="entry name" value="Winged helix-like DNA-binding domain superfamily/Winged helix DNA-binding domain"/>
    <property type="match status" value="1"/>
</dbReference>
<evidence type="ECO:0000313" key="7">
    <source>
        <dbReference type="Proteomes" id="UP000550260"/>
    </source>
</evidence>
<dbReference type="GO" id="GO:0032993">
    <property type="term" value="C:protein-DNA complex"/>
    <property type="evidence" value="ECO:0007669"/>
    <property type="project" value="TreeGrafter"/>
</dbReference>
<dbReference type="PANTHER" id="PTHR30346:SF0">
    <property type="entry name" value="HCA OPERON TRANSCRIPTIONAL ACTIVATOR HCAR"/>
    <property type="match status" value="1"/>
</dbReference>
<protein>
    <submittedName>
        <fullName evidence="6">LysR family transcriptional regulator</fullName>
    </submittedName>
</protein>
<dbReference type="SUPFAM" id="SSF53850">
    <property type="entry name" value="Periplasmic binding protein-like II"/>
    <property type="match status" value="1"/>
</dbReference>
<dbReference type="Pfam" id="PF00126">
    <property type="entry name" value="HTH_1"/>
    <property type="match status" value="1"/>
</dbReference>
<evidence type="ECO:0000313" key="6">
    <source>
        <dbReference type="EMBL" id="MBB2502975.1"/>
    </source>
</evidence>
<dbReference type="InterPro" id="IPR000847">
    <property type="entry name" value="LysR_HTH_N"/>
</dbReference>
<name>A0A8E1W2M1_9PSEU</name>
<dbReference type="AlphaFoldDB" id="A0A8E1W2M1"/>
<organism evidence="6 7">
    <name type="scientific">Amycolatopsis echigonensis</name>
    <dbReference type="NCBI Taxonomy" id="2576905"/>
    <lineage>
        <taxon>Bacteria</taxon>
        <taxon>Bacillati</taxon>
        <taxon>Actinomycetota</taxon>
        <taxon>Actinomycetes</taxon>
        <taxon>Pseudonocardiales</taxon>
        <taxon>Pseudonocardiaceae</taxon>
        <taxon>Amycolatopsis</taxon>
    </lineage>
</organism>
<dbReference type="FunFam" id="1.10.10.10:FF:000001">
    <property type="entry name" value="LysR family transcriptional regulator"/>
    <property type="match status" value="1"/>
</dbReference>
<dbReference type="InterPro" id="IPR036388">
    <property type="entry name" value="WH-like_DNA-bd_sf"/>
</dbReference>
<evidence type="ECO:0000256" key="2">
    <source>
        <dbReference type="ARBA" id="ARBA00023015"/>
    </source>
</evidence>
<evidence type="ECO:0000256" key="4">
    <source>
        <dbReference type="ARBA" id="ARBA00023163"/>
    </source>
</evidence>
<accession>A0A8E1W2M1</accession>
<dbReference type="GO" id="GO:0003700">
    <property type="term" value="F:DNA-binding transcription factor activity"/>
    <property type="evidence" value="ECO:0007669"/>
    <property type="project" value="InterPro"/>
</dbReference>
<proteinExistence type="inferred from homology"/>
<dbReference type="InterPro" id="IPR005119">
    <property type="entry name" value="LysR_subst-bd"/>
</dbReference>
<dbReference type="RefSeq" id="WP_183125552.1">
    <property type="nucleotide sequence ID" value="NZ_JACJHR010000046.1"/>
</dbReference>
<evidence type="ECO:0000256" key="1">
    <source>
        <dbReference type="ARBA" id="ARBA00009437"/>
    </source>
</evidence>
<keyword evidence="3" id="KW-0238">DNA-binding</keyword>
<comment type="caution">
    <text evidence="6">The sequence shown here is derived from an EMBL/GenBank/DDBJ whole genome shotgun (WGS) entry which is preliminary data.</text>
</comment>
<reference evidence="6 7" key="1">
    <citation type="submission" date="2020-08" db="EMBL/GenBank/DDBJ databases">
        <title>Amycolatopsis echigonensis JCM 21831.</title>
        <authorList>
            <person name="Tedsree N."/>
            <person name="Kuncharoen N."/>
            <person name="Likhitwitayawuid K."/>
            <person name="Tanasupawat S."/>
        </authorList>
    </citation>
    <scope>NUCLEOTIDE SEQUENCE [LARGE SCALE GENOMIC DNA]</scope>
    <source>
        <strain evidence="6 7">JCM 21831</strain>
    </source>
</reference>
<dbReference type="GO" id="GO:0003677">
    <property type="term" value="F:DNA binding"/>
    <property type="evidence" value="ECO:0007669"/>
    <property type="project" value="UniProtKB-KW"/>
</dbReference>
<evidence type="ECO:0000259" key="5">
    <source>
        <dbReference type="PROSITE" id="PS50931"/>
    </source>
</evidence>
<dbReference type="CDD" id="cd08414">
    <property type="entry name" value="PBP2_LTTR_aromatics_like"/>
    <property type="match status" value="1"/>
</dbReference>
<dbReference type="Proteomes" id="UP000550260">
    <property type="component" value="Unassembled WGS sequence"/>
</dbReference>
<evidence type="ECO:0000256" key="3">
    <source>
        <dbReference type="ARBA" id="ARBA00023125"/>
    </source>
</evidence>
<dbReference type="PANTHER" id="PTHR30346">
    <property type="entry name" value="TRANSCRIPTIONAL DUAL REGULATOR HCAR-RELATED"/>
    <property type="match status" value="1"/>
</dbReference>
<sequence length="296" mass="31869">MELRLLRYFIAVAEESHFGRAAERLRMAQPPLSRAIRHLEAELGVDLLERTTRRVALTPAGDAYLDEARAVLAAVDAARARARRVAEGREGRLTVGCVGSATYSLLPALARELRAELPAVEVRFRGEMLAPEQVAGLREGSLDLGLLRHTEGLAPDLRLTVLREDRLLVAVPQDHPLATRARLAIGDLEAEGLVLHSGAAGSSMHRLVTRLCEDAGFAPHVTHEVAETSTLLTFVAAGLGVAVVPEPTEFLGVPGVVHLPLDDVPTVPLVAATRDETDLVMERALAILGRMSRSAQ</sequence>
<dbReference type="EMBL" id="JACJHR010000046">
    <property type="protein sequence ID" value="MBB2502975.1"/>
    <property type="molecule type" value="Genomic_DNA"/>
</dbReference>
<gene>
    <name evidence="6" type="ORF">H5411_28050</name>
</gene>